<evidence type="ECO:0000313" key="2">
    <source>
        <dbReference type="EMBL" id="CAD8913167.1"/>
    </source>
</evidence>
<feature type="signal peptide" evidence="1">
    <location>
        <begin position="1"/>
        <end position="30"/>
    </location>
</feature>
<accession>A0A7S1G725</accession>
<organism evidence="2">
    <name type="scientific">Bicosoecida sp. CB-2014</name>
    <dbReference type="NCBI Taxonomy" id="1486930"/>
    <lineage>
        <taxon>Eukaryota</taxon>
        <taxon>Sar</taxon>
        <taxon>Stramenopiles</taxon>
        <taxon>Bigyra</taxon>
        <taxon>Opalozoa</taxon>
        <taxon>Bicosoecida</taxon>
    </lineage>
</organism>
<dbReference type="AlphaFoldDB" id="A0A7S1G725"/>
<gene>
    <name evidence="2" type="ORF">BSP0115_LOCUS6419</name>
</gene>
<feature type="chain" id="PRO_5031225625" evidence="1">
    <location>
        <begin position="31"/>
        <end position="757"/>
    </location>
</feature>
<sequence>MRGRTALPRALLACGLILLVVAASLDGADAKKKRAARRGKRGSDADAVHVAPTSGELMGAPIALLRAGGEGPAVKAGKGFNTDTGAVVDGAACVEGSPWTAKFAGGEVARVVAAAPSAIEDALSFGPGGAAPYLVAGLDAGFLTKPTSDAEAALFGLTTVATRSKKLKTPKMTDAAAAAAATAGGDGGDAFREACGNGYVSEVRKGAALVWKALVHFEDAGDRAAWVEAAGYDAATGSLDADAINVTASFLRRANHSGEIFLDVAAQQFGGAADAAAAAKALAAGVGGATETHDGIVSWSCSTRFDKADRKVCAKQLKKLQTYATKGLAAAVAPQGNDAAPLAVVVSPYADVKGASDAVAAAAASLCDAACVDAISRVRAAIDGALRVVDLVDTVRRTCEVAGLAPRNAFEDLADAALDDADELRVLLKGCGEHPASCAANVADGDALRPNALRALEPKPAALATTSAADVEAWLAGVSDASASAVPYCHYAAATTDEDGAPDSLAVAASCDATPWGMRQDRAADVHKRLRNDNMYNYKDNPISLVIRNAVPGLRLTPHNSTALNEGKTWSEYECWDGDCGGGKPPAWIDKGKVHLIDPERDEEFPAVGGCEVVGIPIIEKHMKNAVYGCFGYDMDYRAAMRFLPAGEEGVRELAEKGLVYTACFSNPQTGVAKAFGAVWTRAAFVDDELRWKDVLNGLKEAAETPDSVKHMFGHKLTFEVNTRYAPTGHPAAIFTVELRPDEAEVVEVDAAHEWEL</sequence>
<proteinExistence type="predicted"/>
<evidence type="ECO:0000256" key="1">
    <source>
        <dbReference type="SAM" id="SignalP"/>
    </source>
</evidence>
<dbReference type="EMBL" id="HBFS01009314">
    <property type="protein sequence ID" value="CAD8913167.1"/>
    <property type="molecule type" value="Transcribed_RNA"/>
</dbReference>
<reference evidence="2" key="1">
    <citation type="submission" date="2021-01" db="EMBL/GenBank/DDBJ databases">
        <authorList>
            <person name="Corre E."/>
            <person name="Pelletier E."/>
            <person name="Niang G."/>
            <person name="Scheremetjew M."/>
            <person name="Finn R."/>
            <person name="Kale V."/>
            <person name="Holt S."/>
            <person name="Cochrane G."/>
            <person name="Meng A."/>
            <person name="Brown T."/>
            <person name="Cohen L."/>
        </authorList>
    </citation>
    <scope>NUCLEOTIDE SEQUENCE</scope>
    <source>
        <strain evidence="2">Ms1</strain>
    </source>
</reference>
<name>A0A7S1G725_9STRA</name>
<keyword evidence="1" id="KW-0732">Signal</keyword>
<protein>
    <submittedName>
        <fullName evidence="2">Uncharacterized protein</fullName>
    </submittedName>
</protein>